<gene>
    <name evidence="8" type="ORF">N7449_004727</name>
</gene>
<evidence type="ECO:0000256" key="6">
    <source>
        <dbReference type="SAM" id="MobiDB-lite"/>
    </source>
</evidence>
<feature type="region of interest" description="Disordered" evidence="6">
    <location>
        <begin position="691"/>
        <end position="723"/>
    </location>
</feature>
<dbReference type="InterPro" id="IPR001138">
    <property type="entry name" value="Zn2Cys6_DnaBD"/>
</dbReference>
<feature type="region of interest" description="Disordered" evidence="6">
    <location>
        <begin position="207"/>
        <end position="239"/>
    </location>
</feature>
<dbReference type="GO" id="GO:0000981">
    <property type="term" value="F:DNA-binding transcription factor activity, RNA polymerase II-specific"/>
    <property type="evidence" value="ECO:0007669"/>
    <property type="project" value="InterPro"/>
</dbReference>
<feature type="compositionally biased region" description="Basic and acidic residues" evidence="6">
    <location>
        <begin position="230"/>
        <end position="239"/>
    </location>
</feature>
<keyword evidence="3" id="KW-0238">DNA-binding</keyword>
<evidence type="ECO:0000313" key="9">
    <source>
        <dbReference type="Proteomes" id="UP001150942"/>
    </source>
</evidence>
<accession>A0A9W9MJY0</accession>
<organism evidence="8 9">
    <name type="scientific">Penicillium cf. viridicatum</name>
    <dbReference type="NCBI Taxonomy" id="2972119"/>
    <lineage>
        <taxon>Eukaryota</taxon>
        <taxon>Fungi</taxon>
        <taxon>Dikarya</taxon>
        <taxon>Ascomycota</taxon>
        <taxon>Pezizomycotina</taxon>
        <taxon>Eurotiomycetes</taxon>
        <taxon>Eurotiomycetidae</taxon>
        <taxon>Eurotiales</taxon>
        <taxon>Aspergillaceae</taxon>
        <taxon>Penicillium</taxon>
    </lineage>
</organism>
<evidence type="ECO:0000256" key="4">
    <source>
        <dbReference type="ARBA" id="ARBA00023163"/>
    </source>
</evidence>
<evidence type="ECO:0000256" key="2">
    <source>
        <dbReference type="ARBA" id="ARBA00023015"/>
    </source>
</evidence>
<reference evidence="8" key="2">
    <citation type="journal article" date="2023" name="IMA Fungus">
        <title>Comparative genomic study of the Penicillium genus elucidates a diverse pangenome and 15 lateral gene transfer events.</title>
        <authorList>
            <person name="Petersen C."/>
            <person name="Sorensen T."/>
            <person name="Nielsen M.R."/>
            <person name="Sondergaard T.E."/>
            <person name="Sorensen J.L."/>
            <person name="Fitzpatrick D.A."/>
            <person name="Frisvad J.C."/>
            <person name="Nielsen K.L."/>
        </authorList>
    </citation>
    <scope>NUCLEOTIDE SEQUENCE</scope>
    <source>
        <strain evidence="8">IBT 20477</strain>
    </source>
</reference>
<keyword evidence="5" id="KW-0539">Nucleus</keyword>
<feature type="region of interest" description="Disordered" evidence="6">
    <location>
        <begin position="99"/>
        <end position="121"/>
    </location>
</feature>
<evidence type="ECO:0000256" key="5">
    <source>
        <dbReference type="ARBA" id="ARBA00023242"/>
    </source>
</evidence>
<dbReference type="PROSITE" id="PS50048">
    <property type="entry name" value="ZN2_CY6_FUNGAL_2"/>
    <property type="match status" value="1"/>
</dbReference>
<feature type="compositionally biased region" description="Polar residues" evidence="6">
    <location>
        <begin position="158"/>
        <end position="170"/>
    </location>
</feature>
<feature type="domain" description="Zn(2)-C6 fungal-type" evidence="7">
    <location>
        <begin position="70"/>
        <end position="97"/>
    </location>
</feature>
<dbReference type="SMART" id="SM00066">
    <property type="entry name" value="GAL4"/>
    <property type="match status" value="1"/>
</dbReference>
<dbReference type="GO" id="GO:0005634">
    <property type="term" value="C:nucleus"/>
    <property type="evidence" value="ECO:0007669"/>
    <property type="project" value="UniProtKB-SubCell"/>
</dbReference>
<keyword evidence="2" id="KW-0805">Transcription regulation</keyword>
<evidence type="ECO:0000259" key="7">
    <source>
        <dbReference type="PROSITE" id="PS50048"/>
    </source>
</evidence>
<keyword evidence="4" id="KW-0804">Transcription</keyword>
<dbReference type="OrthoDB" id="410267at2759"/>
<dbReference type="GO" id="GO:0003677">
    <property type="term" value="F:DNA binding"/>
    <property type="evidence" value="ECO:0007669"/>
    <property type="project" value="UniProtKB-KW"/>
</dbReference>
<proteinExistence type="predicted"/>
<evidence type="ECO:0000313" key="8">
    <source>
        <dbReference type="EMBL" id="KAJ5202648.1"/>
    </source>
</evidence>
<reference evidence="8" key="1">
    <citation type="submission" date="2022-11" db="EMBL/GenBank/DDBJ databases">
        <authorList>
            <person name="Petersen C."/>
        </authorList>
    </citation>
    <scope>NUCLEOTIDE SEQUENCE</scope>
    <source>
        <strain evidence="8">IBT 20477</strain>
    </source>
</reference>
<dbReference type="SUPFAM" id="SSF57701">
    <property type="entry name" value="Zn2/Cys6 DNA-binding domain"/>
    <property type="match status" value="1"/>
</dbReference>
<dbReference type="PROSITE" id="PS00463">
    <property type="entry name" value="ZN2_CY6_FUNGAL_1"/>
    <property type="match status" value="1"/>
</dbReference>
<dbReference type="CDD" id="cd00067">
    <property type="entry name" value="GAL4"/>
    <property type="match status" value="1"/>
</dbReference>
<protein>
    <recommendedName>
        <fullName evidence="7">Zn(2)-C6 fungal-type domain-containing protein</fullName>
    </recommendedName>
</protein>
<sequence>MLVPPHSSIHVVRRANGIAYRLSAIADQPSDSVGRDDNAHKAKDHQTRLSSVWSGTFIIIMNSARRKRLACAECTRRKIKCDKVLPCRNCRHRGSSCYRTPQSLSHPRVTPDSPHISRVSRPTELTGTLAACLNELQATLQSVNAGERLNPNLDDSAVSLSAGQTPSTRIPSEADDPSPSRETAEVEDAATILEFLAWGRRKVPDFDSLGGDQNGVQGQSPGDVSQPGGPDDHPQLRLTDDQSSLPVLQLLLPEPPTLLRMVNYHCECLLWYHASFHGRVFQQEVDTFLKQYHGHIDTNQIDLQWVALLFAVLAGSITCAPRPTAVSWGFEDPERTTLAHRFFKAALVCLNLADYTARHSLYGIQCITTMTISAHLLGHSNSHSVKLASVVRVAQSLGMHRLGSEADDDTSNRARREIGRRLWAELCIQDWFSIPFSESYLIHRRDFNTSKPMNSMDDGDMRPVPDNEPTPLTYHRFLYDIATLMPQLQDDISASHTLYAKYEHVIRYDKQMRSLVSKDVPSCLRNTAVDPSWPRYIPWARHCLTISSAHKIIMIHRKFLWSSFTNSAFNFTRKTCIAAAKTIIREQKQLVKENGPTLWIYHAFSVAASIILCLDLFFDPLPGSGQRDNRALANDTIEILSQSDTSMIAARGVKILRLLLQFEQDRGKLSSSWDIRGLVQSFCDQEVSVGRASKSQPADNMPPTEAHSPLSSMQLPSFPPQESHSEELYSNFLLPTSRFGMHDSLEDILLLAQIGGS</sequence>
<name>A0A9W9MJY0_9EURO</name>
<dbReference type="Gene3D" id="4.10.240.10">
    <property type="entry name" value="Zn(2)-C6 fungal-type DNA-binding domain"/>
    <property type="match status" value="1"/>
</dbReference>
<evidence type="ECO:0000256" key="3">
    <source>
        <dbReference type="ARBA" id="ARBA00023125"/>
    </source>
</evidence>
<feature type="region of interest" description="Disordered" evidence="6">
    <location>
        <begin position="147"/>
        <end position="186"/>
    </location>
</feature>
<dbReference type="GO" id="GO:0008270">
    <property type="term" value="F:zinc ion binding"/>
    <property type="evidence" value="ECO:0007669"/>
    <property type="project" value="InterPro"/>
</dbReference>
<comment type="subcellular location">
    <subcellularLocation>
        <location evidence="1">Nucleus</location>
    </subcellularLocation>
</comment>
<dbReference type="Proteomes" id="UP001150942">
    <property type="component" value="Unassembled WGS sequence"/>
</dbReference>
<dbReference type="PANTHER" id="PTHR31001">
    <property type="entry name" value="UNCHARACTERIZED TRANSCRIPTIONAL REGULATORY PROTEIN"/>
    <property type="match status" value="1"/>
</dbReference>
<feature type="compositionally biased region" description="Polar residues" evidence="6">
    <location>
        <begin position="214"/>
        <end position="223"/>
    </location>
</feature>
<comment type="caution">
    <text evidence="8">The sequence shown here is derived from an EMBL/GenBank/DDBJ whole genome shotgun (WGS) entry which is preliminary data.</text>
</comment>
<dbReference type="CDD" id="cd12148">
    <property type="entry name" value="fungal_TF_MHR"/>
    <property type="match status" value="1"/>
</dbReference>
<dbReference type="EMBL" id="JAPQKQ010000003">
    <property type="protein sequence ID" value="KAJ5202648.1"/>
    <property type="molecule type" value="Genomic_DNA"/>
</dbReference>
<dbReference type="InterPro" id="IPR036864">
    <property type="entry name" value="Zn2-C6_fun-type_DNA-bd_sf"/>
</dbReference>
<evidence type="ECO:0000256" key="1">
    <source>
        <dbReference type="ARBA" id="ARBA00004123"/>
    </source>
</evidence>
<keyword evidence="9" id="KW-1185">Reference proteome</keyword>
<dbReference type="PANTHER" id="PTHR31001:SF76">
    <property type="entry name" value="ZN(2)-C6 FUNGAL-TYPE DOMAIN-CONTAINING PROTEIN"/>
    <property type="match status" value="1"/>
</dbReference>
<dbReference type="Pfam" id="PF00172">
    <property type="entry name" value="Zn_clus"/>
    <property type="match status" value="1"/>
</dbReference>
<dbReference type="AlphaFoldDB" id="A0A9W9MJY0"/>
<dbReference type="InterPro" id="IPR050613">
    <property type="entry name" value="Sec_Metabolite_Reg"/>
</dbReference>